<dbReference type="VEuPathDB" id="FungiDB:M747DRAFT_1901"/>
<feature type="compositionally biased region" description="Basic and acidic residues" evidence="1">
    <location>
        <begin position="104"/>
        <end position="113"/>
    </location>
</feature>
<keyword evidence="2" id="KW-0472">Membrane</keyword>
<sequence length="129" mass="14137">MLCVNPVFCVSAIVPHFTFCSPPRLCPGLPYYLSPLHNSCQQRGSLPSALYPWSFHCIILCLSFAFLCVCLFVRFGFSALSPSSVAVPCYNLASSSPPPNPKPVETKGRHSDHSSYSYISTLTVVFSIL</sequence>
<evidence type="ECO:0000256" key="1">
    <source>
        <dbReference type="SAM" id="MobiDB-lite"/>
    </source>
</evidence>
<gene>
    <name evidence="3" type="ORF">M747DRAFT_1901</name>
</gene>
<dbReference type="EMBL" id="KZ851899">
    <property type="protein sequence ID" value="RDH25637.1"/>
    <property type="molecule type" value="Genomic_DNA"/>
</dbReference>
<accession>A0A370CD72</accession>
<proteinExistence type="predicted"/>
<evidence type="ECO:0000256" key="2">
    <source>
        <dbReference type="SAM" id="Phobius"/>
    </source>
</evidence>
<protein>
    <submittedName>
        <fullName evidence="3">Uncharacterized protein</fullName>
    </submittedName>
</protein>
<organism evidence="3 4">
    <name type="scientific">Aspergillus niger ATCC 13496</name>
    <dbReference type="NCBI Taxonomy" id="1353008"/>
    <lineage>
        <taxon>Eukaryota</taxon>
        <taxon>Fungi</taxon>
        <taxon>Dikarya</taxon>
        <taxon>Ascomycota</taxon>
        <taxon>Pezizomycotina</taxon>
        <taxon>Eurotiomycetes</taxon>
        <taxon>Eurotiomycetidae</taxon>
        <taxon>Eurotiales</taxon>
        <taxon>Aspergillaceae</taxon>
        <taxon>Aspergillus</taxon>
        <taxon>Aspergillus subgen. Circumdati</taxon>
    </lineage>
</organism>
<dbReference type="Proteomes" id="UP000253845">
    <property type="component" value="Unassembled WGS sequence"/>
</dbReference>
<keyword evidence="2" id="KW-0812">Transmembrane</keyword>
<evidence type="ECO:0000313" key="3">
    <source>
        <dbReference type="EMBL" id="RDH25637.1"/>
    </source>
</evidence>
<dbReference type="AlphaFoldDB" id="A0A370CD72"/>
<evidence type="ECO:0000313" key="4">
    <source>
        <dbReference type="Proteomes" id="UP000253845"/>
    </source>
</evidence>
<feature type="transmembrane region" description="Helical" evidence="2">
    <location>
        <begin position="53"/>
        <end position="73"/>
    </location>
</feature>
<reference evidence="3 4" key="1">
    <citation type="submission" date="2018-07" db="EMBL/GenBank/DDBJ databases">
        <title>Section-level genome sequencing of Aspergillus section Nigri to investigate inter- and intra-species variation.</title>
        <authorList>
            <consortium name="DOE Joint Genome Institute"/>
            <person name="Vesth T.C."/>
            <person name="Nybo J.L."/>
            <person name="Theobald S."/>
            <person name="Frisvad J.C."/>
            <person name="Larsen T.O."/>
            <person name="Nielsen K.F."/>
            <person name="Hoof J.B."/>
            <person name="Brandl J."/>
            <person name="Salamov A."/>
            <person name="Riley R."/>
            <person name="Gladden J.M."/>
            <person name="Phatale P."/>
            <person name="Nielsen M.T."/>
            <person name="Lyhne E.K."/>
            <person name="Kogle M.E."/>
            <person name="Strasser K."/>
            <person name="McDonnell E."/>
            <person name="Barry K."/>
            <person name="Clum A."/>
            <person name="Chen C."/>
            <person name="Nolan M."/>
            <person name="Sandor L."/>
            <person name="Kuo A."/>
            <person name="Lipzen A."/>
            <person name="Hainaut M."/>
            <person name="Drula E."/>
            <person name="Tsang A."/>
            <person name="Magnuson J.K."/>
            <person name="Henrissat B."/>
            <person name="Wiebenga A."/>
            <person name="Simmons B.A."/>
            <person name="Makela M.R."/>
            <person name="De vries R.P."/>
            <person name="Grigoriev I.V."/>
            <person name="Mortensen U.H."/>
            <person name="Baker S.E."/>
            <person name="Andersen M.R."/>
        </authorList>
    </citation>
    <scope>NUCLEOTIDE SEQUENCE [LARGE SCALE GENOMIC DNA]</scope>
    <source>
        <strain evidence="3 4">ATCC 13496</strain>
    </source>
</reference>
<name>A0A370CD72_ASPNG</name>
<dbReference type="SMR" id="A0A370CD72"/>
<keyword evidence="2" id="KW-1133">Transmembrane helix</keyword>
<feature type="region of interest" description="Disordered" evidence="1">
    <location>
        <begin position="94"/>
        <end position="113"/>
    </location>
</feature>